<keyword evidence="3" id="KW-0336">GPI-anchor</keyword>
<name>A0A8J5CD80_ZINOF</name>
<dbReference type="SMART" id="SM00768">
    <property type="entry name" value="X8"/>
    <property type="match status" value="1"/>
</dbReference>
<reference evidence="11 12" key="1">
    <citation type="submission" date="2020-08" db="EMBL/GenBank/DDBJ databases">
        <title>Plant Genome Project.</title>
        <authorList>
            <person name="Zhang R.-G."/>
        </authorList>
    </citation>
    <scope>NUCLEOTIDE SEQUENCE [LARGE SCALE GENOMIC DNA]</scope>
    <source>
        <tissue evidence="11">Rhizome</tissue>
    </source>
</reference>
<dbReference type="PANTHER" id="PTHR31044:SF127">
    <property type="entry name" value="X8 DOMAIN-CONTAINING PROTEIN"/>
    <property type="match status" value="1"/>
</dbReference>
<dbReference type="AlphaFoldDB" id="A0A8J5CD80"/>
<dbReference type="InterPro" id="IPR044788">
    <property type="entry name" value="X8_dom_prot"/>
</dbReference>
<feature type="region of interest" description="Disordered" evidence="8">
    <location>
        <begin position="142"/>
        <end position="162"/>
    </location>
</feature>
<dbReference type="GO" id="GO:0098552">
    <property type="term" value="C:side of membrane"/>
    <property type="evidence" value="ECO:0007669"/>
    <property type="project" value="UniProtKB-KW"/>
</dbReference>
<keyword evidence="5" id="KW-0472">Membrane</keyword>
<feature type="domain" description="X8" evidence="10">
    <location>
        <begin position="37"/>
        <end position="122"/>
    </location>
</feature>
<evidence type="ECO:0000313" key="11">
    <source>
        <dbReference type="EMBL" id="KAG6473456.1"/>
    </source>
</evidence>
<dbReference type="Proteomes" id="UP000734854">
    <property type="component" value="Unassembled WGS sequence"/>
</dbReference>
<evidence type="ECO:0000256" key="9">
    <source>
        <dbReference type="SAM" id="SignalP"/>
    </source>
</evidence>
<sequence length="198" mass="20885">MSHKRWLSQIWALVFILSDLFEVYILLSDSETAINAQYCVARAGADTTALTSGLNWACGPGGANCSPIQPGQACYVANNLTAIASYAYNDYYQKSRATGGTCNFSNTATLTPNNPSFGNCIFSGSFNGVPFFFLELESSGGTNTSNGTGTPTSPSPTLTPTAFGPPTPDAFVPFSDATSISSARSVAYLLPLICHFLL</sequence>
<feature type="signal peptide" evidence="9">
    <location>
        <begin position="1"/>
        <end position="22"/>
    </location>
</feature>
<evidence type="ECO:0000256" key="8">
    <source>
        <dbReference type="SAM" id="MobiDB-lite"/>
    </source>
</evidence>
<organism evidence="11 12">
    <name type="scientific">Zingiber officinale</name>
    <name type="common">Ginger</name>
    <name type="synonym">Amomum zingiber</name>
    <dbReference type="NCBI Taxonomy" id="94328"/>
    <lineage>
        <taxon>Eukaryota</taxon>
        <taxon>Viridiplantae</taxon>
        <taxon>Streptophyta</taxon>
        <taxon>Embryophyta</taxon>
        <taxon>Tracheophyta</taxon>
        <taxon>Spermatophyta</taxon>
        <taxon>Magnoliopsida</taxon>
        <taxon>Liliopsida</taxon>
        <taxon>Zingiberales</taxon>
        <taxon>Zingiberaceae</taxon>
        <taxon>Zingiber</taxon>
    </lineage>
</organism>
<keyword evidence="12" id="KW-1185">Reference proteome</keyword>
<keyword evidence="3" id="KW-0449">Lipoprotein</keyword>
<evidence type="ECO:0000256" key="7">
    <source>
        <dbReference type="ARBA" id="ARBA00023180"/>
    </source>
</evidence>
<evidence type="ECO:0000259" key="10">
    <source>
        <dbReference type="SMART" id="SM00768"/>
    </source>
</evidence>
<dbReference type="EMBL" id="JACMSC010000019">
    <property type="protein sequence ID" value="KAG6473456.1"/>
    <property type="molecule type" value="Genomic_DNA"/>
</dbReference>
<keyword evidence="4 9" id="KW-0732">Signal</keyword>
<dbReference type="PANTHER" id="PTHR31044">
    <property type="entry name" value="BETA-1,3 GLUCANASE"/>
    <property type="match status" value="1"/>
</dbReference>
<keyword evidence="6" id="KW-1015">Disulfide bond</keyword>
<dbReference type="GO" id="GO:0005886">
    <property type="term" value="C:plasma membrane"/>
    <property type="evidence" value="ECO:0007669"/>
    <property type="project" value="UniProtKB-SubCell"/>
</dbReference>
<dbReference type="InterPro" id="IPR012946">
    <property type="entry name" value="X8"/>
</dbReference>
<evidence type="ECO:0000256" key="4">
    <source>
        <dbReference type="ARBA" id="ARBA00022729"/>
    </source>
</evidence>
<dbReference type="FunFam" id="1.20.58.1040:FF:000001">
    <property type="entry name" value="Glucan endo-1,3-beta-glucosidase 4"/>
    <property type="match status" value="1"/>
</dbReference>
<keyword evidence="7" id="KW-0325">Glycoprotein</keyword>
<comment type="caution">
    <text evidence="11">The sequence shown here is derived from an EMBL/GenBank/DDBJ whole genome shotgun (WGS) entry which is preliminary data.</text>
</comment>
<accession>A0A8J5CD80</accession>
<evidence type="ECO:0000256" key="2">
    <source>
        <dbReference type="ARBA" id="ARBA00022475"/>
    </source>
</evidence>
<dbReference type="GO" id="GO:0009506">
    <property type="term" value="C:plasmodesma"/>
    <property type="evidence" value="ECO:0007669"/>
    <property type="project" value="UniProtKB-ARBA"/>
</dbReference>
<evidence type="ECO:0000256" key="1">
    <source>
        <dbReference type="ARBA" id="ARBA00004609"/>
    </source>
</evidence>
<evidence type="ECO:0000256" key="6">
    <source>
        <dbReference type="ARBA" id="ARBA00023157"/>
    </source>
</evidence>
<evidence type="ECO:0000256" key="5">
    <source>
        <dbReference type="ARBA" id="ARBA00023136"/>
    </source>
</evidence>
<evidence type="ECO:0000256" key="3">
    <source>
        <dbReference type="ARBA" id="ARBA00022622"/>
    </source>
</evidence>
<dbReference type="Gene3D" id="1.20.58.1040">
    <property type="match status" value="1"/>
</dbReference>
<feature type="compositionally biased region" description="Low complexity" evidence="8">
    <location>
        <begin position="142"/>
        <end position="161"/>
    </location>
</feature>
<proteinExistence type="predicted"/>
<keyword evidence="2" id="KW-1003">Cell membrane</keyword>
<protein>
    <recommendedName>
        <fullName evidence="10">X8 domain-containing protein</fullName>
    </recommendedName>
</protein>
<gene>
    <name evidence="11" type="ORF">ZIOFF_067372</name>
</gene>
<comment type="subcellular location">
    <subcellularLocation>
        <location evidence="1">Cell membrane</location>
        <topology evidence="1">Lipid-anchor</topology>
        <topology evidence="1">GPI-anchor</topology>
    </subcellularLocation>
</comment>
<dbReference type="Pfam" id="PF07983">
    <property type="entry name" value="X8"/>
    <property type="match status" value="1"/>
</dbReference>
<feature type="chain" id="PRO_5035178678" description="X8 domain-containing protein" evidence="9">
    <location>
        <begin position="23"/>
        <end position="198"/>
    </location>
</feature>
<evidence type="ECO:0000313" key="12">
    <source>
        <dbReference type="Proteomes" id="UP000734854"/>
    </source>
</evidence>